<evidence type="ECO:0000259" key="5">
    <source>
        <dbReference type="PROSITE" id="PS50931"/>
    </source>
</evidence>
<keyword evidence="4" id="KW-0804">Transcription</keyword>
<comment type="caution">
    <text evidence="6">The sequence shown here is derived from an EMBL/GenBank/DDBJ whole genome shotgun (WGS) entry which is preliminary data.</text>
</comment>
<evidence type="ECO:0000256" key="4">
    <source>
        <dbReference type="ARBA" id="ARBA00023163"/>
    </source>
</evidence>
<dbReference type="Pfam" id="PF03466">
    <property type="entry name" value="LysR_substrate"/>
    <property type="match status" value="1"/>
</dbReference>
<dbReference type="OrthoDB" id="9124618at2"/>
<dbReference type="InterPro" id="IPR058163">
    <property type="entry name" value="LysR-type_TF_proteobact-type"/>
</dbReference>
<dbReference type="PANTHER" id="PTHR30537:SF74">
    <property type="entry name" value="HTH-TYPE TRANSCRIPTIONAL REGULATOR TRPI"/>
    <property type="match status" value="1"/>
</dbReference>
<dbReference type="Proteomes" id="UP000295611">
    <property type="component" value="Unassembled WGS sequence"/>
</dbReference>
<dbReference type="SUPFAM" id="SSF46785">
    <property type="entry name" value="Winged helix' DNA-binding domain"/>
    <property type="match status" value="1"/>
</dbReference>
<keyword evidence="3" id="KW-0238">DNA-binding</keyword>
<gene>
    <name evidence="6" type="ORF">DFP86_10228</name>
</gene>
<dbReference type="AlphaFoldDB" id="A0A4R7BAL0"/>
<sequence>MKRLPPLEPLHAFLAVVRHGSFSAAADQLNLSQSAISRQIERLETHFRCRLFERHTRLVVLTPQGQRLVPFAEQVLVLLDQAERAMVETPRVLTVRVHPTLAVRWLLPRLPSFYRLNPGVTLAIDTQSLQVPDFFRENIDAMIDFAAREPSDLQTDVLWQESMTPVCRPDYLDDLDGLAGATLLHPDRDGKEWRRWAALADIDLNRSRHQFSDMLEVALVSAQQGQGIALADTWLVEDLVASGALQQPFPIELSSGLAYRLSIPPAMASDAPLSSFRSWLLDQVHSSAIHAQRA</sequence>
<accession>A0A4R7BAL0</accession>
<protein>
    <submittedName>
        <fullName evidence="6">LysR family transcriptional regulator</fullName>
    </submittedName>
</protein>
<dbReference type="GO" id="GO:0006351">
    <property type="term" value="P:DNA-templated transcription"/>
    <property type="evidence" value="ECO:0007669"/>
    <property type="project" value="TreeGrafter"/>
</dbReference>
<comment type="similarity">
    <text evidence="1">Belongs to the LysR transcriptional regulatory family.</text>
</comment>
<evidence type="ECO:0000256" key="1">
    <source>
        <dbReference type="ARBA" id="ARBA00009437"/>
    </source>
</evidence>
<dbReference type="InterPro" id="IPR005119">
    <property type="entry name" value="LysR_subst-bd"/>
</dbReference>
<dbReference type="InterPro" id="IPR000847">
    <property type="entry name" value="LysR_HTH_N"/>
</dbReference>
<evidence type="ECO:0000256" key="2">
    <source>
        <dbReference type="ARBA" id="ARBA00023015"/>
    </source>
</evidence>
<feature type="domain" description="HTH lysR-type" evidence="5">
    <location>
        <begin position="5"/>
        <end position="62"/>
    </location>
</feature>
<keyword evidence="7" id="KW-1185">Reference proteome</keyword>
<dbReference type="InterPro" id="IPR036388">
    <property type="entry name" value="WH-like_DNA-bd_sf"/>
</dbReference>
<dbReference type="PROSITE" id="PS50931">
    <property type="entry name" value="HTH_LYSR"/>
    <property type="match status" value="1"/>
</dbReference>
<name>A0A4R7BAL0_9NEIS</name>
<evidence type="ECO:0000313" key="7">
    <source>
        <dbReference type="Proteomes" id="UP000295611"/>
    </source>
</evidence>
<dbReference type="PRINTS" id="PR00039">
    <property type="entry name" value="HTHLYSR"/>
</dbReference>
<dbReference type="SUPFAM" id="SSF53850">
    <property type="entry name" value="Periplasmic binding protein-like II"/>
    <property type="match status" value="1"/>
</dbReference>
<dbReference type="RefSeq" id="WP_133678362.1">
    <property type="nucleotide sequence ID" value="NZ_SNZP01000002.1"/>
</dbReference>
<dbReference type="PANTHER" id="PTHR30537">
    <property type="entry name" value="HTH-TYPE TRANSCRIPTIONAL REGULATOR"/>
    <property type="match status" value="1"/>
</dbReference>
<organism evidence="6 7">
    <name type="scientific">Paludibacterium purpuratum</name>
    <dbReference type="NCBI Taxonomy" id="1144873"/>
    <lineage>
        <taxon>Bacteria</taxon>
        <taxon>Pseudomonadati</taxon>
        <taxon>Pseudomonadota</taxon>
        <taxon>Betaproteobacteria</taxon>
        <taxon>Neisseriales</taxon>
        <taxon>Chromobacteriaceae</taxon>
        <taxon>Paludibacterium</taxon>
    </lineage>
</organism>
<proteinExistence type="inferred from homology"/>
<evidence type="ECO:0000256" key="3">
    <source>
        <dbReference type="ARBA" id="ARBA00023125"/>
    </source>
</evidence>
<dbReference type="GO" id="GO:0003700">
    <property type="term" value="F:DNA-binding transcription factor activity"/>
    <property type="evidence" value="ECO:0007669"/>
    <property type="project" value="InterPro"/>
</dbReference>
<dbReference type="EMBL" id="SNZP01000002">
    <property type="protein sequence ID" value="TDR81918.1"/>
    <property type="molecule type" value="Genomic_DNA"/>
</dbReference>
<dbReference type="Gene3D" id="3.40.190.10">
    <property type="entry name" value="Periplasmic binding protein-like II"/>
    <property type="match status" value="2"/>
</dbReference>
<reference evidence="6 7" key="1">
    <citation type="submission" date="2019-03" db="EMBL/GenBank/DDBJ databases">
        <title>Genomic Encyclopedia of Type Strains, Phase III (KMG-III): the genomes of soil and plant-associated and newly described type strains.</title>
        <authorList>
            <person name="Whitman W."/>
        </authorList>
    </citation>
    <scope>NUCLEOTIDE SEQUENCE [LARGE SCALE GENOMIC DNA]</scope>
    <source>
        <strain evidence="6 7">CECT 8976</strain>
    </source>
</reference>
<dbReference type="GO" id="GO:0043565">
    <property type="term" value="F:sequence-specific DNA binding"/>
    <property type="evidence" value="ECO:0007669"/>
    <property type="project" value="TreeGrafter"/>
</dbReference>
<dbReference type="FunFam" id="1.10.10.10:FF:000001">
    <property type="entry name" value="LysR family transcriptional regulator"/>
    <property type="match status" value="1"/>
</dbReference>
<keyword evidence="2" id="KW-0805">Transcription regulation</keyword>
<evidence type="ECO:0000313" key="6">
    <source>
        <dbReference type="EMBL" id="TDR81918.1"/>
    </source>
</evidence>
<dbReference type="Gene3D" id="1.10.10.10">
    <property type="entry name" value="Winged helix-like DNA-binding domain superfamily/Winged helix DNA-binding domain"/>
    <property type="match status" value="1"/>
</dbReference>
<dbReference type="Pfam" id="PF00126">
    <property type="entry name" value="HTH_1"/>
    <property type="match status" value="1"/>
</dbReference>
<dbReference type="InterPro" id="IPR036390">
    <property type="entry name" value="WH_DNA-bd_sf"/>
</dbReference>